<name>A0AA40P0I3_9PSED</name>
<protein>
    <submittedName>
        <fullName evidence="1">Uncharacterized protein</fullName>
    </submittedName>
</protein>
<dbReference type="Proteomes" id="UP000050523">
    <property type="component" value="Unassembled WGS sequence"/>
</dbReference>
<gene>
    <name evidence="1" type="ORF">ALO43_00869</name>
</gene>
<sequence>MCGKDEVMPEEKQKLGPDHYRYVDESDPKGLSVTSRRYVVVGETEQCWYIVSEFHDSLFGESQRESQRESLLKQYRKRVLKDGGEHGGRFAYTSKELALRSYKQCKAWQLRHAQLSLERAKAAIAYFGDVKPKAPFRQIALWSLASTSRA</sequence>
<proteinExistence type="predicted"/>
<reference evidence="1 2" key="1">
    <citation type="submission" date="2015-09" db="EMBL/GenBank/DDBJ databases">
        <title>Genome announcement of multiple Pseudomonas syringae strains.</title>
        <authorList>
            <person name="Thakur S."/>
            <person name="Wang P.W."/>
            <person name="Gong Y."/>
            <person name="Weir B.S."/>
            <person name="Guttman D.S."/>
        </authorList>
    </citation>
    <scope>NUCLEOTIDE SEQUENCE [LARGE SCALE GENOMIC DNA]</scope>
    <source>
        <strain evidence="1 2">ICMP9151</strain>
    </source>
</reference>
<dbReference type="AlphaFoldDB" id="A0AA40P0I3"/>
<evidence type="ECO:0000313" key="2">
    <source>
        <dbReference type="Proteomes" id="UP000050523"/>
    </source>
</evidence>
<organism evidence="1 2">
    <name type="scientific">Pseudomonas tremae</name>
    <dbReference type="NCBI Taxonomy" id="200454"/>
    <lineage>
        <taxon>Bacteria</taxon>
        <taxon>Pseudomonadati</taxon>
        <taxon>Pseudomonadota</taxon>
        <taxon>Gammaproteobacteria</taxon>
        <taxon>Pseudomonadales</taxon>
        <taxon>Pseudomonadaceae</taxon>
        <taxon>Pseudomonas</taxon>
    </lineage>
</organism>
<dbReference type="EMBL" id="LJRO01000438">
    <property type="protein sequence ID" value="KPY92744.1"/>
    <property type="molecule type" value="Genomic_DNA"/>
</dbReference>
<evidence type="ECO:0000313" key="1">
    <source>
        <dbReference type="EMBL" id="KPY92744.1"/>
    </source>
</evidence>
<comment type="caution">
    <text evidence="1">The sequence shown here is derived from an EMBL/GenBank/DDBJ whole genome shotgun (WGS) entry which is preliminary data.</text>
</comment>
<accession>A0AA40P0I3</accession>